<dbReference type="OrthoDB" id="405996at2759"/>
<dbReference type="EMBL" id="CP014503">
    <property type="protein sequence ID" value="ANB16022.1"/>
    <property type="molecule type" value="Genomic_DNA"/>
</dbReference>
<organism evidence="3 4">
    <name type="scientific">Sugiyamaella lignohabitans</name>
    <dbReference type="NCBI Taxonomy" id="796027"/>
    <lineage>
        <taxon>Eukaryota</taxon>
        <taxon>Fungi</taxon>
        <taxon>Dikarya</taxon>
        <taxon>Ascomycota</taxon>
        <taxon>Saccharomycotina</taxon>
        <taxon>Dipodascomycetes</taxon>
        <taxon>Dipodascales</taxon>
        <taxon>Trichomonascaceae</taxon>
        <taxon>Sugiyamaella</taxon>
    </lineage>
</organism>
<evidence type="ECO:0000313" key="4">
    <source>
        <dbReference type="Proteomes" id="UP000189580"/>
    </source>
</evidence>
<dbReference type="GO" id="GO:0043812">
    <property type="term" value="F:phosphatidylinositol-4-phosphate phosphatase activity"/>
    <property type="evidence" value="ECO:0007669"/>
    <property type="project" value="EnsemblFungi"/>
</dbReference>
<keyword evidence="1" id="KW-0472">Membrane</keyword>
<keyword evidence="4" id="KW-1185">Reference proteome</keyword>
<dbReference type="GO" id="GO:0005797">
    <property type="term" value="C:Golgi medial cisterna"/>
    <property type="evidence" value="ECO:0007669"/>
    <property type="project" value="EnsemblFungi"/>
</dbReference>
<proteinExistence type="predicted"/>
<dbReference type="Proteomes" id="UP000189580">
    <property type="component" value="Chromosome b"/>
</dbReference>
<feature type="domain" description="SAC" evidence="2">
    <location>
        <begin position="114"/>
        <end position="449"/>
    </location>
</feature>
<name>A0A170QZR3_9ASCO</name>
<dbReference type="GO" id="GO:0046856">
    <property type="term" value="P:phosphatidylinositol dephosphorylation"/>
    <property type="evidence" value="ECO:0007669"/>
    <property type="project" value="EnsemblFungi"/>
</dbReference>
<dbReference type="PROSITE" id="PS50275">
    <property type="entry name" value="SAC"/>
    <property type="match status" value="1"/>
</dbReference>
<feature type="transmembrane region" description="Helical" evidence="1">
    <location>
        <begin position="520"/>
        <end position="538"/>
    </location>
</feature>
<dbReference type="GO" id="GO:0061909">
    <property type="term" value="P:autophagosome-lysosome fusion"/>
    <property type="evidence" value="ECO:0007669"/>
    <property type="project" value="EnsemblFungi"/>
</dbReference>
<dbReference type="RefSeq" id="XP_018738499.1">
    <property type="nucleotide sequence ID" value="XM_018880706.1"/>
</dbReference>
<dbReference type="PANTHER" id="PTHR45662">
    <property type="entry name" value="PHOSPHATIDYLINOSITIDE PHOSPHATASE SAC1"/>
    <property type="match status" value="1"/>
</dbReference>
<reference evidence="3 4" key="1">
    <citation type="submission" date="2016-02" db="EMBL/GenBank/DDBJ databases">
        <title>Complete genome sequence and transcriptome regulation of the pentose utilising yeast Sugiyamaella lignohabitans.</title>
        <authorList>
            <person name="Bellasio M."/>
            <person name="Peymann A."/>
            <person name="Valli M."/>
            <person name="Sipitzky M."/>
            <person name="Graf A."/>
            <person name="Sauer M."/>
            <person name="Marx H."/>
            <person name="Mattanovich D."/>
        </authorList>
    </citation>
    <scope>NUCLEOTIDE SEQUENCE [LARGE SCALE GENOMIC DNA]</scope>
    <source>
        <strain evidence="3 4">CBS 10342</strain>
    </source>
</reference>
<evidence type="ECO:0000256" key="1">
    <source>
        <dbReference type="SAM" id="Phobius"/>
    </source>
</evidence>
<dbReference type="Pfam" id="PF02383">
    <property type="entry name" value="Syja_N"/>
    <property type="match status" value="1"/>
</dbReference>
<dbReference type="PANTHER" id="PTHR45662:SF2">
    <property type="entry name" value="PHOSPHATIDYLINOSITOL-3-PHOSPHATASE SAC1"/>
    <property type="match status" value="1"/>
</dbReference>
<sequence>MAAPLYYSQTDREYQFVQDGGDGLTLSIGRPDGEIRLGRNEKTSFANAGDSQRIGGILGIIRLRLTKYIVVIKEWAEIGQILGHPIYRALKYDFLPLREWRVKDDSEKQYLSLLRDHLDNASLFFSYGFDLTNSFQRKDDKALPINSVSLQSLDDRFFWNKYLSEDLLDEAKSNNQVSQFIQPVIYGVISIHDTSIVGQAATFGVISRRSRFRAGTRYFRRGIDDEGNVANYNETEQILIIKDRLYSFVQTRGSVPAYWAEINNVQYKPQLRIGGIAVNSAKRHFDEQIALYGPNYLVNLVNQKGYEKPVKDVYENVVRNLNDEKNVKYVYFDFHHECSKMRWYRVNLLIEQLETLGLDSQKWFSAKLGGGSQTVIDRQTSVVRTNCMDCLDRTNVVQSQLAKWILQRQLQDAGILEPGVSWETDKAFLFVFRNTWADNADGVSCAYSGTGALKTDFTRLGRRTKRGALSDLRNSLVRYYKNNFTDGPRQDGFDLFLGNHLPHETLVPPFFDSRPLSIQAVPYTILGSFILLVASVLFPKEDSSVYVNRALLLVWLSIFLYSLRVFIKQGMQFVNWPKLCGLTFVSKEEVVKKGISSGWRVVIRDVPNARGLEEGKFE</sequence>
<gene>
    <name evidence="3" type="primary">SAC1</name>
    <name evidence="3" type="ORF">AWJ20_3673</name>
</gene>
<keyword evidence="1" id="KW-1133">Transmembrane helix</keyword>
<feature type="transmembrane region" description="Helical" evidence="1">
    <location>
        <begin position="550"/>
        <end position="567"/>
    </location>
</feature>
<accession>A0A170QZR3</accession>
<dbReference type="GO" id="GO:0032541">
    <property type="term" value="C:cortical endoplasmic reticulum"/>
    <property type="evidence" value="ECO:0007669"/>
    <property type="project" value="EnsemblFungi"/>
</dbReference>
<dbReference type="GO" id="GO:0072517">
    <property type="term" value="C:host cell viral assembly compartment"/>
    <property type="evidence" value="ECO:0007669"/>
    <property type="project" value="EnsemblFungi"/>
</dbReference>
<protein>
    <submittedName>
        <fullName evidence="3">Phosphatidylinositol-3-phosphatase SAC1</fullName>
    </submittedName>
</protein>
<dbReference type="GO" id="GO:0052629">
    <property type="term" value="F:phosphatidylinositol-3,5-bisphosphate 3-phosphatase activity"/>
    <property type="evidence" value="ECO:0007669"/>
    <property type="project" value="EnsemblFungi"/>
</dbReference>
<dbReference type="GO" id="GO:0004438">
    <property type="term" value="F:phosphatidylinositol-3-phosphate phosphatase activity"/>
    <property type="evidence" value="ECO:0007669"/>
    <property type="project" value="EnsemblFungi"/>
</dbReference>
<dbReference type="KEGG" id="slb:AWJ20_3673"/>
<evidence type="ECO:0000259" key="2">
    <source>
        <dbReference type="PROSITE" id="PS50275"/>
    </source>
</evidence>
<dbReference type="InterPro" id="IPR002013">
    <property type="entry name" value="SAC_dom"/>
</dbReference>
<dbReference type="GO" id="GO:0017059">
    <property type="term" value="C:serine palmitoyltransferase complex"/>
    <property type="evidence" value="ECO:0007669"/>
    <property type="project" value="EnsemblFungi"/>
</dbReference>
<dbReference type="GeneID" id="30035720"/>
<evidence type="ECO:0000313" key="3">
    <source>
        <dbReference type="EMBL" id="ANB16022.1"/>
    </source>
</evidence>
<dbReference type="GO" id="GO:0000139">
    <property type="term" value="C:Golgi membrane"/>
    <property type="evidence" value="ECO:0007669"/>
    <property type="project" value="EnsemblFungi"/>
</dbReference>
<keyword evidence="1" id="KW-0812">Transmembrane</keyword>
<dbReference type="AlphaFoldDB" id="A0A170QZR3"/>
<dbReference type="GO" id="GO:0005789">
    <property type="term" value="C:endoplasmic reticulum membrane"/>
    <property type="evidence" value="ECO:0007669"/>
    <property type="project" value="EnsemblFungi"/>
</dbReference>